<evidence type="ECO:0000313" key="1">
    <source>
        <dbReference type="EMBL" id="APO70470.1"/>
    </source>
</evidence>
<gene>
    <name evidence="1" type="ORF">IE4872_PC00456</name>
</gene>
<organism evidence="1 2">
    <name type="scientific">Rhizobium gallicum</name>
    <dbReference type="NCBI Taxonomy" id="56730"/>
    <lineage>
        <taxon>Bacteria</taxon>
        <taxon>Pseudomonadati</taxon>
        <taxon>Pseudomonadota</taxon>
        <taxon>Alphaproteobacteria</taxon>
        <taxon>Hyphomicrobiales</taxon>
        <taxon>Rhizobiaceae</taxon>
        <taxon>Rhizobium/Agrobacterium group</taxon>
        <taxon>Rhizobium</taxon>
    </lineage>
</organism>
<proteinExistence type="predicted"/>
<evidence type="ECO:0000313" key="2">
    <source>
        <dbReference type="Proteomes" id="UP000184749"/>
    </source>
</evidence>
<sequence length="60" mass="6921">MVYFTQAWRNFLRTAAHLGGTTAVFREIGEPCHLCGHAHKERWCPLRDKLALQKVGEKQI</sequence>
<geneLocation type="plasmid" evidence="2">
    <name>prgalie4872c</name>
</geneLocation>
<protein>
    <submittedName>
        <fullName evidence="1">Uncharacterized protein</fullName>
    </submittedName>
</protein>
<dbReference type="Proteomes" id="UP000184749">
    <property type="component" value="Plasmid pRgalIE4872c"/>
</dbReference>
<dbReference type="EMBL" id="CP017104">
    <property type="protein sequence ID" value="APO70470.1"/>
    <property type="molecule type" value="Genomic_DNA"/>
</dbReference>
<name>A0A1L5NRE0_9HYPH</name>
<reference evidence="1 2" key="1">
    <citation type="submission" date="2016-09" db="EMBL/GenBank/DDBJ databases">
        <title>The complete genome sequences of Rhizobium gallicum, symbiovars gallicum and phaseoli, symbionts associated to common bean (Phaseolus vulgaris).</title>
        <authorList>
            <person name="Bustos P."/>
            <person name="Santamaria R.I."/>
            <person name="Perez-Carrascal O.M."/>
            <person name="Juarez S."/>
            <person name="Lozano L."/>
            <person name="Martinez-Flores I."/>
            <person name="Martinez-Romero E."/>
            <person name="Cevallos M."/>
            <person name="Romero D."/>
            <person name="Davila G."/>
            <person name="Gonzalez V."/>
        </authorList>
    </citation>
    <scope>NUCLEOTIDE SEQUENCE [LARGE SCALE GENOMIC DNA]</scope>
    <source>
        <strain evidence="1 2">IE4872</strain>
        <plasmid evidence="2">prgalie4872c</plasmid>
    </source>
</reference>
<dbReference type="AlphaFoldDB" id="A0A1L5NRE0"/>
<keyword evidence="1" id="KW-0614">Plasmid</keyword>
<accession>A0A1L5NRE0</accession>